<name>A0A2H1V634_SPOFR</name>
<reference evidence="2" key="1">
    <citation type="submission" date="2016-07" db="EMBL/GenBank/DDBJ databases">
        <authorList>
            <person name="Bretaudeau A."/>
        </authorList>
    </citation>
    <scope>NUCLEOTIDE SEQUENCE</scope>
    <source>
        <strain evidence="2">Rice</strain>
        <tissue evidence="2">Whole body</tissue>
    </source>
</reference>
<dbReference type="AlphaFoldDB" id="A0A2H1V634"/>
<gene>
    <name evidence="2" type="ORF">SFRICE_015412</name>
</gene>
<evidence type="ECO:0000313" key="2">
    <source>
        <dbReference type="EMBL" id="SOQ35734.1"/>
    </source>
</evidence>
<sequence>MRNGRLNKSNDPPSSKHLKGRQRTCNSSSVAGVHGRRYLPSGDPSARLPAKNNMKSGYYAQYMAIDSPPIEGKRPQAGIVRIARIPLSCEKIRSSSAERRPLLNKGLPLSPPRRTTSRHLHPLDPRHSDDVVGPPSGREENHPVTFLALGEARGSVRLLLTKHRPVPSALSRSPELLRAGIARPLHGSQLPSHRINRAFVHILRRPHHRAPPGEIDKSLCIFYRLYHGECSEELFGLIPAASFRHRPTRQHFHPHHIDGWQATTVRFSRNFLPRTAKLWNELSSAIGNAPVSLLVLRVSMGGTDRLPSGDTLARLPIP</sequence>
<organism evidence="2">
    <name type="scientific">Spodoptera frugiperda</name>
    <name type="common">Fall armyworm</name>
    <dbReference type="NCBI Taxonomy" id="7108"/>
    <lineage>
        <taxon>Eukaryota</taxon>
        <taxon>Metazoa</taxon>
        <taxon>Ecdysozoa</taxon>
        <taxon>Arthropoda</taxon>
        <taxon>Hexapoda</taxon>
        <taxon>Insecta</taxon>
        <taxon>Pterygota</taxon>
        <taxon>Neoptera</taxon>
        <taxon>Endopterygota</taxon>
        <taxon>Lepidoptera</taxon>
        <taxon>Glossata</taxon>
        <taxon>Ditrysia</taxon>
        <taxon>Noctuoidea</taxon>
        <taxon>Noctuidae</taxon>
        <taxon>Amphipyrinae</taxon>
        <taxon>Spodoptera</taxon>
    </lineage>
</organism>
<feature type="region of interest" description="Disordered" evidence="1">
    <location>
        <begin position="96"/>
        <end position="141"/>
    </location>
</feature>
<proteinExistence type="predicted"/>
<feature type="compositionally biased region" description="Polar residues" evidence="1">
    <location>
        <begin position="1"/>
        <end position="13"/>
    </location>
</feature>
<evidence type="ECO:0000256" key="1">
    <source>
        <dbReference type="SAM" id="MobiDB-lite"/>
    </source>
</evidence>
<protein>
    <submittedName>
        <fullName evidence="2">SFRICE_015412</fullName>
    </submittedName>
</protein>
<dbReference type="EMBL" id="ODYU01000628">
    <property type="protein sequence ID" value="SOQ35734.1"/>
    <property type="molecule type" value="Genomic_DNA"/>
</dbReference>
<feature type="compositionally biased region" description="Basic and acidic residues" evidence="1">
    <location>
        <begin position="121"/>
        <end position="130"/>
    </location>
</feature>
<feature type="region of interest" description="Disordered" evidence="1">
    <location>
        <begin position="1"/>
        <end position="51"/>
    </location>
</feature>
<accession>A0A2H1V634</accession>